<keyword evidence="2" id="KW-1133">Transmembrane helix</keyword>
<feature type="region of interest" description="Disordered" evidence="1">
    <location>
        <begin position="62"/>
        <end position="187"/>
    </location>
</feature>
<feature type="compositionally biased region" description="Low complexity" evidence="1">
    <location>
        <begin position="89"/>
        <end position="150"/>
    </location>
</feature>
<organism evidence="3 4">
    <name type="scientific">Nonomuraea insulae</name>
    <dbReference type="NCBI Taxonomy" id="1616787"/>
    <lineage>
        <taxon>Bacteria</taxon>
        <taxon>Bacillati</taxon>
        <taxon>Actinomycetota</taxon>
        <taxon>Actinomycetes</taxon>
        <taxon>Streptosporangiales</taxon>
        <taxon>Streptosporangiaceae</taxon>
        <taxon>Nonomuraea</taxon>
    </lineage>
</organism>
<reference evidence="4" key="1">
    <citation type="journal article" date="2019" name="Int. J. Syst. Evol. Microbiol.">
        <title>The Global Catalogue of Microorganisms (GCM) 10K type strain sequencing project: providing services to taxonomists for standard genome sequencing and annotation.</title>
        <authorList>
            <consortium name="The Broad Institute Genomics Platform"/>
            <consortium name="The Broad Institute Genome Sequencing Center for Infectious Disease"/>
            <person name="Wu L."/>
            <person name="Ma J."/>
        </authorList>
    </citation>
    <scope>NUCLEOTIDE SEQUENCE [LARGE SCALE GENOMIC DNA]</scope>
    <source>
        <strain evidence="4">CCUG 53903</strain>
    </source>
</reference>
<dbReference type="EMBL" id="JBHSPA010000022">
    <property type="protein sequence ID" value="MFC5825488.1"/>
    <property type="molecule type" value="Genomic_DNA"/>
</dbReference>
<keyword evidence="4" id="KW-1185">Reference proteome</keyword>
<comment type="caution">
    <text evidence="3">The sequence shown here is derived from an EMBL/GenBank/DDBJ whole genome shotgun (WGS) entry which is preliminary data.</text>
</comment>
<name>A0ABW1CKS3_9ACTN</name>
<evidence type="ECO:0000313" key="4">
    <source>
        <dbReference type="Proteomes" id="UP001596058"/>
    </source>
</evidence>
<evidence type="ECO:0000313" key="3">
    <source>
        <dbReference type="EMBL" id="MFC5825488.1"/>
    </source>
</evidence>
<sequence>MQDPTETDRQEILSGPGDTRLATRNRRSENRATKKSQKTLFIVASALVAVLAAGGVGYMLAANPGETAQQGGRPAPAQSTGGADDLQGDDATMGDAATDAPTDGRPAADDGSMGDVADPGSGGDPAADTGTDTARTGTDTAKTGNGKKPATTPPTKVPQSSGNDTPADSPADGPGGMVNGQCATSGC</sequence>
<proteinExistence type="predicted"/>
<feature type="compositionally biased region" description="Basic and acidic residues" evidence="1">
    <location>
        <begin position="1"/>
        <end position="11"/>
    </location>
</feature>
<accession>A0ABW1CKS3</accession>
<evidence type="ECO:0000256" key="1">
    <source>
        <dbReference type="SAM" id="MobiDB-lite"/>
    </source>
</evidence>
<feature type="region of interest" description="Disordered" evidence="1">
    <location>
        <begin position="1"/>
        <end position="36"/>
    </location>
</feature>
<dbReference type="RefSeq" id="WP_379515005.1">
    <property type="nucleotide sequence ID" value="NZ_JBHSPA010000022.1"/>
</dbReference>
<keyword evidence="2" id="KW-0812">Transmembrane</keyword>
<protein>
    <submittedName>
        <fullName evidence="3">Uncharacterized protein</fullName>
    </submittedName>
</protein>
<keyword evidence="2" id="KW-0472">Membrane</keyword>
<dbReference type="Proteomes" id="UP001596058">
    <property type="component" value="Unassembled WGS sequence"/>
</dbReference>
<evidence type="ECO:0000256" key="2">
    <source>
        <dbReference type="SAM" id="Phobius"/>
    </source>
</evidence>
<gene>
    <name evidence="3" type="ORF">ACFPZ3_16635</name>
</gene>
<feature type="transmembrane region" description="Helical" evidence="2">
    <location>
        <begin position="40"/>
        <end position="61"/>
    </location>
</feature>